<evidence type="ECO:0000313" key="5">
    <source>
        <dbReference type="Proteomes" id="UP001549104"/>
    </source>
</evidence>
<evidence type="ECO:0000256" key="1">
    <source>
        <dbReference type="ARBA" id="ARBA00022679"/>
    </source>
</evidence>
<dbReference type="RefSeq" id="WP_354312092.1">
    <property type="nucleotide sequence ID" value="NZ_JBEPME010000001.1"/>
</dbReference>
<keyword evidence="1" id="KW-0808">Transferase</keyword>
<keyword evidence="5" id="KW-1185">Reference proteome</keyword>
<evidence type="ECO:0000259" key="2">
    <source>
        <dbReference type="Pfam" id="PF00534"/>
    </source>
</evidence>
<feature type="domain" description="Glycosyltransferase subfamily 4-like N-terminal" evidence="3">
    <location>
        <begin position="14"/>
        <end position="174"/>
    </location>
</feature>
<dbReference type="EMBL" id="JBEPME010000001">
    <property type="protein sequence ID" value="MET3655501.1"/>
    <property type="molecule type" value="Genomic_DNA"/>
</dbReference>
<evidence type="ECO:0000259" key="3">
    <source>
        <dbReference type="Pfam" id="PF13439"/>
    </source>
</evidence>
<protein>
    <submittedName>
        <fullName evidence="4">Glycosyltransferase involved in cell wall biosynthesis</fullName>
    </submittedName>
</protein>
<dbReference type="Gene3D" id="3.40.50.2000">
    <property type="entry name" value="Glycogen Phosphorylase B"/>
    <property type="match status" value="2"/>
</dbReference>
<dbReference type="PANTHER" id="PTHR46401:SF2">
    <property type="entry name" value="GLYCOSYLTRANSFERASE WBBK-RELATED"/>
    <property type="match status" value="1"/>
</dbReference>
<name>A0ABV2K335_SPOPS</name>
<dbReference type="CDD" id="cd03801">
    <property type="entry name" value="GT4_PimA-like"/>
    <property type="match status" value="1"/>
</dbReference>
<comment type="caution">
    <text evidence="4">The sequence shown here is derived from an EMBL/GenBank/DDBJ whole genome shotgun (WGS) entry which is preliminary data.</text>
</comment>
<accession>A0ABV2K335</accession>
<feature type="domain" description="Glycosyl transferase family 1" evidence="2">
    <location>
        <begin position="181"/>
        <end position="324"/>
    </location>
</feature>
<proteinExistence type="predicted"/>
<dbReference type="InterPro" id="IPR001296">
    <property type="entry name" value="Glyco_trans_1"/>
</dbReference>
<evidence type="ECO:0000313" key="4">
    <source>
        <dbReference type="EMBL" id="MET3655501.1"/>
    </source>
</evidence>
<sequence length="379" mass="43514">MRILYIFSNGHEGNGVVEVLKAVLSRLSKYEDIDIGVYTNSKYNKEMKDLLGKYSVTYYYNKGPYITSNFKKSVNDWNSYDLVHIHGVFFLKNMLLARRLNKLGLPYVITPHGNLMENALKEKSAKKKFIFRKLFSDSVLSNASAIHALANEEKNSIEKITGNRNIFVIPNGMNAIPRKVSQVKKKTDEFNVLFVGRLDVVHKGLDLLIDTISDNIDYYLEKKIKFNLVGDFTSKYDENFINFKFKKNPLLRNILIIHGPKYEEDKDNFFVSADIFIHTSRYEGMPIAVLEALSFELPCIVTIGTNMSEVVKKANCGKVINFDKSELHVALKALRSVTKQELVEMGKSGDEYLKKELNWDKITQDYVSRYSKIISSHLN</sequence>
<dbReference type="Pfam" id="PF13439">
    <property type="entry name" value="Glyco_transf_4"/>
    <property type="match status" value="1"/>
</dbReference>
<dbReference type="SUPFAM" id="SSF53756">
    <property type="entry name" value="UDP-Glycosyltransferase/glycogen phosphorylase"/>
    <property type="match status" value="1"/>
</dbReference>
<dbReference type="Pfam" id="PF00534">
    <property type="entry name" value="Glycos_transf_1"/>
    <property type="match status" value="1"/>
</dbReference>
<dbReference type="PANTHER" id="PTHR46401">
    <property type="entry name" value="GLYCOSYLTRANSFERASE WBBK-RELATED"/>
    <property type="match status" value="1"/>
</dbReference>
<gene>
    <name evidence="4" type="ORF">ABIC55_000585</name>
</gene>
<dbReference type="InterPro" id="IPR028098">
    <property type="entry name" value="Glyco_trans_4-like_N"/>
</dbReference>
<dbReference type="Proteomes" id="UP001549104">
    <property type="component" value="Unassembled WGS sequence"/>
</dbReference>
<reference evidence="4 5" key="1">
    <citation type="submission" date="2024-06" db="EMBL/GenBank/DDBJ databases">
        <title>Sorghum-associated microbial communities from plants grown in Nebraska, USA.</title>
        <authorList>
            <person name="Schachtman D."/>
        </authorList>
    </citation>
    <scope>NUCLEOTIDE SEQUENCE [LARGE SCALE GENOMIC DNA]</scope>
    <source>
        <strain evidence="4 5">1288</strain>
    </source>
</reference>
<organism evidence="4 5">
    <name type="scientific">Sporosarcina psychrophila</name>
    <name type="common">Bacillus psychrophilus</name>
    <dbReference type="NCBI Taxonomy" id="1476"/>
    <lineage>
        <taxon>Bacteria</taxon>
        <taxon>Bacillati</taxon>
        <taxon>Bacillota</taxon>
        <taxon>Bacilli</taxon>
        <taxon>Bacillales</taxon>
        <taxon>Caryophanaceae</taxon>
        <taxon>Sporosarcina</taxon>
    </lineage>
</organism>